<dbReference type="PANTHER" id="PTHR10353">
    <property type="entry name" value="GLYCOSYL HYDROLASE"/>
    <property type="match status" value="1"/>
</dbReference>
<dbReference type="GO" id="GO:0005975">
    <property type="term" value="P:carbohydrate metabolic process"/>
    <property type="evidence" value="ECO:0007669"/>
    <property type="project" value="InterPro"/>
</dbReference>
<dbReference type="InterPro" id="IPR017853">
    <property type="entry name" value="GH"/>
</dbReference>
<comment type="caution">
    <text evidence="6">The sequence shown here is derived from an EMBL/GenBank/DDBJ whole genome shotgun (WGS) entry which is preliminary data.</text>
</comment>
<accession>A0AAN8KUP4</accession>
<keyword evidence="7" id="KW-1185">Reference proteome</keyword>
<gene>
    <name evidence="6" type="ORF">J4Q44_G00314130</name>
</gene>
<keyword evidence="3" id="KW-0326">Glycosidase</keyword>
<dbReference type="GO" id="GO:0004553">
    <property type="term" value="F:hydrolase activity, hydrolyzing O-glycosyl compounds"/>
    <property type="evidence" value="ECO:0007669"/>
    <property type="project" value="InterPro"/>
</dbReference>
<evidence type="ECO:0000256" key="5">
    <source>
        <dbReference type="SAM" id="MobiDB-lite"/>
    </source>
</evidence>
<comment type="similarity">
    <text evidence="1 4">Belongs to the glycosyl hydrolase 1 family.</text>
</comment>
<dbReference type="AlphaFoldDB" id="A0AAN8KUP4"/>
<evidence type="ECO:0000256" key="1">
    <source>
        <dbReference type="ARBA" id="ARBA00010838"/>
    </source>
</evidence>
<dbReference type="PANTHER" id="PTHR10353:SF36">
    <property type="entry name" value="LP05116P"/>
    <property type="match status" value="1"/>
</dbReference>
<dbReference type="EMBL" id="JAGTTL010000030">
    <property type="protein sequence ID" value="KAK6298358.1"/>
    <property type="molecule type" value="Genomic_DNA"/>
</dbReference>
<evidence type="ECO:0000256" key="3">
    <source>
        <dbReference type="ARBA" id="ARBA00023295"/>
    </source>
</evidence>
<dbReference type="Proteomes" id="UP001356427">
    <property type="component" value="Unassembled WGS sequence"/>
</dbReference>
<evidence type="ECO:0000256" key="2">
    <source>
        <dbReference type="ARBA" id="ARBA00022801"/>
    </source>
</evidence>
<proteinExistence type="inferred from homology"/>
<keyword evidence="2" id="KW-0378">Hydrolase</keyword>
<sequence length="360" mass="41102">MRELGPWVSYWITINEPNRLVDAYKSGEEQHLAAHNLLLAHAKVWRLYEREYLSQQGGLVSLALHADWAEPANPFLESHATATQRFLLFELGRFLDPLLGGREGEGKSGMYPPEVRRYLEERARVMGLPGSPLPHFTDREREELRGALGFIALNHFTTRLVSPRPYSPQTAPPKPQQPQPPDHDCLLMSDPTWASSGLGQAVVPWGLRRVLHWVKERYGGGLPVVVTASGVDDQAPLKDLLRQHYIKSYLEEALRARQLDGVNLKGFYIWKLQDRHAPQFGLITSFQHQSQPKASIATYREIIDRSAVLVAVIIVIIRRKRTRRRRVGVPVCPVPLGMKCQLWERVALQRVTDRIHVVRR</sequence>
<name>A0AAN8KUP4_9TELE</name>
<feature type="region of interest" description="Disordered" evidence="5">
    <location>
        <begin position="162"/>
        <end position="182"/>
    </location>
</feature>
<dbReference type="Pfam" id="PF00232">
    <property type="entry name" value="Glyco_hydro_1"/>
    <property type="match status" value="1"/>
</dbReference>
<protein>
    <submittedName>
        <fullName evidence="6">Uncharacterized protein</fullName>
    </submittedName>
</protein>
<evidence type="ECO:0000313" key="6">
    <source>
        <dbReference type="EMBL" id="KAK6298358.1"/>
    </source>
</evidence>
<evidence type="ECO:0000256" key="4">
    <source>
        <dbReference type="RuleBase" id="RU003690"/>
    </source>
</evidence>
<organism evidence="6 7">
    <name type="scientific">Coregonus suidteri</name>
    <dbReference type="NCBI Taxonomy" id="861788"/>
    <lineage>
        <taxon>Eukaryota</taxon>
        <taxon>Metazoa</taxon>
        <taxon>Chordata</taxon>
        <taxon>Craniata</taxon>
        <taxon>Vertebrata</taxon>
        <taxon>Euteleostomi</taxon>
        <taxon>Actinopterygii</taxon>
        <taxon>Neopterygii</taxon>
        <taxon>Teleostei</taxon>
        <taxon>Protacanthopterygii</taxon>
        <taxon>Salmoniformes</taxon>
        <taxon>Salmonidae</taxon>
        <taxon>Coregoninae</taxon>
        <taxon>Coregonus</taxon>
    </lineage>
</organism>
<evidence type="ECO:0000313" key="7">
    <source>
        <dbReference type="Proteomes" id="UP001356427"/>
    </source>
</evidence>
<dbReference type="SUPFAM" id="SSF51445">
    <property type="entry name" value="(Trans)glycosidases"/>
    <property type="match status" value="1"/>
</dbReference>
<reference evidence="6 7" key="1">
    <citation type="submission" date="2021-04" db="EMBL/GenBank/DDBJ databases">
        <authorList>
            <person name="De Guttry C."/>
            <person name="Zahm M."/>
            <person name="Klopp C."/>
            <person name="Cabau C."/>
            <person name="Louis A."/>
            <person name="Berthelot C."/>
            <person name="Parey E."/>
            <person name="Roest Crollius H."/>
            <person name="Montfort J."/>
            <person name="Robinson-Rechavi M."/>
            <person name="Bucao C."/>
            <person name="Bouchez O."/>
            <person name="Gislard M."/>
            <person name="Lluch J."/>
            <person name="Milhes M."/>
            <person name="Lampietro C."/>
            <person name="Lopez Roques C."/>
            <person name="Donnadieu C."/>
            <person name="Braasch I."/>
            <person name="Desvignes T."/>
            <person name="Postlethwait J."/>
            <person name="Bobe J."/>
            <person name="Wedekind C."/>
            <person name="Guiguen Y."/>
        </authorList>
    </citation>
    <scope>NUCLEOTIDE SEQUENCE [LARGE SCALE GENOMIC DNA]</scope>
    <source>
        <strain evidence="6">Cs_M1</strain>
        <tissue evidence="6">Blood</tissue>
    </source>
</reference>
<dbReference type="InterPro" id="IPR001360">
    <property type="entry name" value="Glyco_hydro_1"/>
</dbReference>
<dbReference type="Gene3D" id="3.20.20.80">
    <property type="entry name" value="Glycosidases"/>
    <property type="match status" value="1"/>
</dbReference>
<feature type="compositionally biased region" description="Pro residues" evidence="5">
    <location>
        <begin position="170"/>
        <end position="180"/>
    </location>
</feature>